<dbReference type="RefSeq" id="WP_014403241.1">
    <property type="nucleotide sequence ID" value="NC_017033.1"/>
</dbReference>
<evidence type="ECO:0000313" key="2">
    <source>
        <dbReference type="Proteomes" id="UP000005234"/>
    </source>
</evidence>
<proteinExistence type="predicted"/>
<dbReference type="AlphaFoldDB" id="H8L024"/>
<dbReference type="EMBL" id="CP003350">
    <property type="protein sequence ID" value="AFC86236.1"/>
    <property type="molecule type" value="Genomic_DNA"/>
</dbReference>
<name>H8L024_FRAAD</name>
<sequence>MIMWHPAKASRSSARIAPRIVLAVACLWMCLVAQVAMGAEMTSQSLLGRWAMRGIPVEAGDAMITVIQKTDGDQLKVIPPRDLANATGGAVVVAKTGDGKYASLPSQDAQVTLTFQSPHAAHLEILRDHRGEKANYSIDLVHLN</sequence>
<accession>H8L024</accession>
<protein>
    <submittedName>
        <fullName evidence="1">Uncharacterized protein</fullName>
    </submittedName>
</protein>
<gene>
    <name evidence="1" type="ordered locus">Fraau_1833</name>
</gene>
<reference evidence="1" key="1">
    <citation type="submission" date="2012-02" db="EMBL/GenBank/DDBJ databases">
        <title>The complete genome of Frateuria aurantia DSM 6220.</title>
        <authorList>
            <consortium name="US DOE Joint Genome Institute (JGI-PGF)"/>
            <person name="Lucas S."/>
            <person name="Copeland A."/>
            <person name="Lapidus A."/>
            <person name="Glavina del Rio T."/>
            <person name="Dalin E."/>
            <person name="Tice H."/>
            <person name="Bruce D."/>
            <person name="Goodwin L."/>
            <person name="Pitluck S."/>
            <person name="Peters L."/>
            <person name="Ovchinnikova G."/>
            <person name="Teshima H."/>
            <person name="Kyrpides N."/>
            <person name="Mavromatis K."/>
            <person name="Ivanova N."/>
            <person name="Brettin T."/>
            <person name="Detter J.C."/>
            <person name="Han C."/>
            <person name="Larimer F."/>
            <person name="Land M."/>
            <person name="Hauser L."/>
            <person name="Markowitz V."/>
            <person name="Cheng J.-F."/>
            <person name="Hugenholtz P."/>
            <person name="Woyke T."/>
            <person name="Wu D."/>
            <person name="Brambilla E."/>
            <person name="Klenk H.-P."/>
            <person name="Eisen J.A."/>
        </authorList>
    </citation>
    <scope>NUCLEOTIDE SEQUENCE</scope>
    <source>
        <strain evidence="1">DSM 6220</strain>
    </source>
</reference>
<evidence type="ECO:0000313" key="1">
    <source>
        <dbReference type="EMBL" id="AFC86236.1"/>
    </source>
</evidence>
<organism evidence="1 2">
    <name type="scientific">Frateuria aurantia (strain ATCC 33424 / DSM 6220 / KCTC 2777 / LMG 1558 / NBRC 3245 / NCIMB 13370)</name>
    <name type="common">Acetobacter aurantius</name>
    <dbReference type="NCBI Taxonomy" id="767434"/>
    <lineage>
        <taxon>Bacteria</taxon>
        <taxon>Pseudomonadati</taxon>
        <taxon>Pseudomonadota</taxon>
        <taxon>Gammaproteobacteria</taxon>
        <taxon>Lysobacterales</taxon>
        <taxon>Rhodanobacteraceae</taxon>
        <taxon>Frateuria</taxon>
    </lineage>
</organism>
<dbReference type="Proteomes" id="UP000005234">
    <property type="component" value="Chromosome"/>
</dbReference>
<keyword evidence="2" id="KW-1185">Reference proteome</keyword>
<dbReference type="HOGENOM" id="CLU_1793635_0_0_6"/>
<dbReference type="KEGG" id="fau:Fraau_1833"/>